<protein>
    <submittedName>
        <fullName evidence="2">Uncharacterized protein</fullName>
    </submittedName>
</protein>
<dbReference type="RefSeq" id="WP_173220046.1">
    <property type="nucleotide sequence ID" value="NZ_CP048104.1"/>
</dbReference>
<sequence length="170" mass="20005">MDDRLGELNHKLDQVTNLLIKASFDTSLNAFILEDLFVTSKGNKERMEQYHTLAAQYLQSRLVKEGLDSQIAAIVEENEQLKRKVMEDNEEIQKLKSQIQQLYVRDQESGNKIREYQEKMKAMEQKEEDMTKWTNGLVHELKIRYSRLKSNETIIQDYIQQNPAPKGTHF</sequence>
<organism evidence="2 3">
    <name type="scientific">Kroppenstedtia pulmonis</name>
    <dbReference type="NCBI Taxonomy" id="1380685"/>
    <lineage>
        <taxon>Bacteria</taxon>
        <taxon>Bacillati</taxon>
        <taxon>Bacillota</taxon>
        <taxon>Bacilli</taxon>
        <taxon>Bacillales</taxon>
        <taxon>Thermoactinomycetaceae</taxon>
        <taxon>Kroppenstedtia</taxon>
    </lineage>
</organism>
<evidence type="ECO:0000313" key="2">
    <source>
        <dbReference type="EMBL" id="QKG83386.1"/>
    </source>
</evidence>
<feature type="coiled-coil region" evidence="1">
    <location>
        <begin position="64"/>
        <end position="126"/>
    </location>
</feature>
<dbReference type="EMBL" id="CP048104">
    <property type="protein sequence ID" value="QKG83386.1"/>
    <property type="molecule type" value="Genomic_DNA"/>
</dbReference>
<reference evidence="2 3" key="1">
    <citation type="submission" date="2020-01" db="EMBL/GenBank/DDBJ databases">
        <authorList>
            <person name="Gulvik C.A."/>
            <person name="Batra D.G."/>
        </authorList>
    </citation>
    <scope>NUCLEOTIDE SEQUENCE [LARGE SCALE GENOMIC DNA]</scope>
    <source>
        <strain evidence="2 3">W9323</strain>
    </source>
</reference>
<evidence type="ECO:0000313" key="3">
    <source>
        <dbReference type="Proteomes" id="UP000503088"/>
    </source>
</evidence>
<dbReference type="KEGG" id="kpul:GXN76_02130"/>
<keyword evidence="3" id="KW-1185">Reference proteome</keyword>
<gene>
    <name evidence="2" type="ORF">GXN76_02130</name>
</gene>
<accession>A0A7D4B166</accession>
<dbReference type="Proteomes" id="UP000503088">
    <property type="component" value="Chromosome"/>
</dbReference>
<name>A0A7D4B166_9BACL</name>
<evidence type="ECO:0000256" key="1">
    <source>
        <dbReference type="SAM" id="Coils"/>
    </source>
</evidence>
<dbReference type="AlphaFoldDB" id="A0A7D4B166"/>
<keyword evidence="1" id="KW-0175">Coiled coil</keyword>
<proteinExistence type="predicted"/>